<keyword evidence="3" id="KW-1185">Reference proteome</keyword>
<name>A0A0G3BDR1_9BURK</name>
<proteinExistence type="predicted"/>
<evidence type="ECO:0000313" key="2">
    <source>
        <dbReference type="EMBL" id="AKJ27427.1"/>
    </source>
</evidence>
<evidence type="ECO:0000256" key="1">
    <source>
        <dbReference type="SAM" id="MobiDB-lite"/>
    </source>
</evidence>
<dbReference type="KEGG" id="pbh:AAW51_0736"/>
<feature type="region of interest" description="Disordered" evidence="1">
    <location>
        <begin position="59"/>
        <end position="78"/>
    </location>
</feature>
<dbReference type="Proteomes" id="UP000035352">
    <property type="component" value="Chromosome"/>
</dbReference>
<organism evidence="2 3">
    <name type="scientific">Caldimonas brevitalea</name>
    <dbReference type="NCBI Taxonomy" id="413882"/>
    <lineage>
        <taxon>Bacteria</taxon>
        <taxon>Pseudomonadati</taxon>
        <taxon>Pseudomonadota</taxon>
        <taxon>Betaproteobacteria</taxon>
        <taxon>Burkholderiales</taxon>
        <taxon>Sphaerotilaceae</taxon>
        <taxon>Caldimonas</taxon>
    </lineage>
</organism>
<gene>
    <name evidence="2" type="ORF">AAW51_0736</name>
</gene>
<dbReference type="EMBL" id="CP011371">
    <property type="protein sequence ID" value="AKJ27427.1"/>
    <property type="molecule type" value="Genomic_DNA"/>
</dbReference>
<reference evidence="2 3" key="1">
    <citation type="submission" date="2015-05" db="EMBL/GenBank/DDBJ databases">
        <authorList>
            <person name="Tang B."/>
            <person name="Yu Y."/>
        </authorList>
    </citation>
    <scope>NUCLEOTIDE SEQUENCE [LARGE SCALE GENOMIC DNA]</scope>
    <source>
        <strain evidence="2 3">DSM 7029</strain>
    </source>
</reference>
<dbReference type="RefSeq" id="WP_047193528.1">
    <property type="nucleotide sequence ID" value="NZ_CP011371.1"/>
</dbReference>
<feature type="compositionally biased region" description="Acidic residues" evidence="1">
    <location>
        <begin position="67"/>
        <end position="78"/>
    </location>
</feature>
<protein>
    <submittedName>
        <fullName evidence="2">Uncharacterized protein</fullName>
    </submittedName>
</protein>
<evidence type="ECO:0000313" key="3">
    <source>
        <dbReference type="Proteomes" id="UP000035352"/>
    </source>
</evidence>
<sequence length="78" mass="8442">MTTRASKSFPLRKVVATLRPLDELPGSKVVVLECGHTLASTAEDSTRCPKCWRGAPPDCDPYAAAEEGQDPDPDPFLQ</sequence>
<dbReference type="AlphaFoldDB" id="A0A0G3BDR1"/>
<accession>A0A0G3BDR1</accession>